<gene>
    <name evidence="1" type="ORF">RHMOL_Rhmol01G0054700</name>
</gene>
<keyword evidence="2" id="KW-1185">Reference proteome</keyword>
<name>A0ACC0Q1L6_RHOML</name>
<evidence type="ECO:0000313" key="1">
    <source>
        <dbReference type="EMBL" id="KAI8570683.1"/>
    </source>
</evidence>
<accession>A0ACC0Q1L6</accession>
<protein>
    <submittedName>
        <fullName evidence="1">Uncharacterized protein</fullName>
    </submittedName>
</protein>
<organism evidence="1 2">
    <name type="scientific">Rhododendron molle</name>
    <name type="common">Chinese azalea</name>
    <name type="synonym">Azalea mollis</name>
    <dbReference type="NCBI Taxonomy" id="49168"/>
    <lineage>
        <taxon>Eukaryota</taxon>
        <taxon>Viridiplantae</taxon>
        <taxon>Streptophyta</taxon>
        <taxon>Embryophyta</taxon>
        <taxon>Tracheophyta</taxon>
        <taxon>Spermatophyta</taxon>
        <taxon>Magnoliopsida</taxon>
        <taxon>eudicotyledons</taxon>
        <taxon>Gunneridae</taxon>
        <taxon>Pentapetalae</taxon>
        <taxon>asterids</taxon>
        <taxon>Ericales</taxon>
        <taxon>Ericaceae</taxon>
        <taxon>Ericoideae</taxon>
        <taxon>Rhodoreae</taxon>
        <taxon>Rhododendron</taxon>
    </lineage>
</organism>
<dbReference type="EMBL" id="CM046388">
    <property type="protein sequence ID" value="KAI8570683.1"/>
    <property type="molecule type" value="Genomic_DNA"/>
</dbReference>
<dbReference type="Proteomes" id="UP001062846">
    <property type="component" value="Chromosome 1"/>
</dbReference>
<reference evidence="1" key="1">
    <citation type="submission" date="2022-02" db="EMBL/GenBank/DDBJ databases">
        <title>Plant Genome Project.</title>
        <authorList>
            <person name="Zhang R.-G."/>
        </authorList>
    </citation>
    <scope>NUCLEOTIDE SEQUENCE</scope>
    <source>
        <strain evidence="1">AT1</strain>
    </source>
</reference>
<evidence type="ECO:0000313" key="2">
    <source>
        <dbReference type="Proteomes" id="UP001062846"/>
    </source>
</evidence>
<proteinExistence type="predicted"/>
<sequence length="396" mass="43177">MPSWLSLSLPNPFKSDHSQNPSPPSPPDHAAAGVQADLSVLGHTIGRHLHGVAAFLAPPPSHPPSQPPPEAAESPSQAILGIKNDLVEIGGSFKSSLSVLSSTKAVSGISRFATNLLRFENDGVDEEGDDDDDEEEEEEEDGEEVAGVTDEVLDFVEEISSRPECWADFPLSLDDEPIRGRTKEYRADIRSGITFLNNKSIKERKQGTNDAEVKIEELTNDDEIVEAREILLQNLRNRRNEPVEESEPINLSQEGIRANNNQGEGRPSQDQEDLVGASSSQQRAEIDHENATSAFAKKQPENEEEISFSDLEDDENDENDLAGRLSRLRQARDKRVPSPNGSSEWVRLGEHSGTQDAGGGGQKGGQSTSRGKDSEGEESNDWLTVDEGDLESLSNV</sequence>
<comment type="caution">
    <text evidence="1">The sequence shown here is derived from an EMBL/GenBank/DDBJ whole genome shotgun (WGS) entry which is preliminary data.</text>
</comment>